<evidence type="ECO:0000259" key="2">
    <source>
        <dbReference type="PROSITE" id="PS50158"/>
    </source>
</evidence>
<dbReference type="PROSITE" id="PS50158">
    <property type="entry name" value="ZF_CCHC"/>
    <property type="match status" value="1"/>
</dbReference>
<dbReference type="Gene3D" id="4.10.60.10">
    <property type="entry name" value="Zinc finger, CCHC-type"/>
    <property type="match status" value="1"/>
</dbReference>
<dbReference type="GO" id="GO:0008270">
    <property type="term" value="F:zinc ion binding"/>
    <property type="evidence" value="ECO:0007669"/>
    <property type="project" value="UniProtKB-KW"/>
</dbReference>
<dbReference type="InterPro" id="IPR036875">
    <property type="entry name" value="Znf_CCHC_sf"/>
</dbReference>
<protein>
    <recommendedName>
        <fullName evidence="2">CCHC-type domain-containing protein</fullName>
    </recommendedName>
</protein>
<dbReference type="STRING" id="471704.A0A151IYM6"/>
<dbReference type="AlphaFoldDB" id="A0A151IYM6"/>
<dbReference type="EMBL" id="KQ980754">
    <property type="protein sequence ID" value="KYN13625.1"/>
    <property type="molecule type" value="Genomic_DNA"/>
</dbReference>
<accession>A0A151IYM6</accession>
<evidence type="ECO:0000313" key="4">
    <source>
        <dbReference type="Proteomes" id="UP000078492"/>
    </source>
</evidence>
<name>A0A151IYM6_9HYME</name>
<sequence>RRVPRKRGSGSAISVTVSEGGSYARVMERVRAAIDLRDVGIASSMKLRKSAAGGLLLEVTGPGSKLAADRLADAMRDVIFATDEDERGVTIGRPKRRVELRISGFDESIDATVVRSEVALEGLCSSAHIRVGDVEFSRRGLGSVWVQCPADASLALAKAGHLKLGWAKAKVELLKGASLRCYRCLAVGHVQQRCPSVMDRSRCCFNYGRHRHVWRSCKDRPRCPVCEDRGLPSAHRAGAAGLCRPV</sequence>
<dbReference type="SUPFAM" id="SSF57756">
    <property type="entry name" value="Retrovirus zinc finger-like domains"/>
    <property type="match status" value="1"/>
</dbReference>
<evidence type="ECO:0000256" key="1">
    <source>
        <dbReference type="PROSITE-ProRule" id="PRU00047"/>
    </source>
</evidence>
<dbReference type="GO" id="GO:0003676">
    <property type="term" value="F:nucleic acid binding"/>
    <property type="evidence" value="ECO:0007669"/>
    <property type="project" value="InterPro"/>
</dbReference>
<proteinExistence type="predicted"/>
<gene>
    <name evidence="3" type="ORF">ALC57_14187</name>
</gene>
<keyword evidence="1" id="KW-0479">Metal-binding</keyword>
<organism evidence="3 4">
    <name type="scientific">Trachymyrmex cornetzi</name>
    <dbReference type="NCBI Taxonomy" id="471704"/>
    <lineage>
        <taxon>Eukaryota</taxon>
        <taxon>Metazoa</taxon>
        <taxon>Ecdysozoa</taxon>
        <taxon>Arthropoda</taxon>
        <taxon>Hexapoda</taxon>
        <taxon>Insecta</taxon>
        <taxon>Pterygota</taxon>
        <taxon>Neoptera</taxon>
        <taxon>Endopterygota</taxon>
        <taxon>Hymenoptera</taxon>
        <taxon>Apocrita</taxon>
        <taxon>Aculeata</taxon>
        <taxon>Formicoidea</taxon>
        <taxon>Formicidae</taxon>
        <taxon>Myrmicinae</taxon>
        <taxon>Trachymyrmex</taxon>
    </lineage>
</organism>
<feature type="domain" description="CCHC-type" evidence="2">
    <location>
        <begin position="180"/>
        <end position="196"/>
    </location>
</feature>
<evidence type="ECO:0000313" key="3">
    <source>
        <dbReference type="EMBL" id="KYN13625.1"/>
    </source>
</evidence>
<feature type="non-terminal residue" evidence="3">
    <location>
        <position position="1"/>
    </location>
</feature>
<dbReference type="Proteomes" id="UP000078492">
    <property type="component" value="Unassembled WGS sequence"/>
</dbReference>
<keyword evidence="1" id="KW-0862">Zinc</keyword>
<keyword evidence="4" id="KW-1185">Reference proteome</keyword>
<dbReference type="InterPro" id="IPR001878">
    <property type="entry name" value="Znf_CCHC"/>
</dbReference>
<reference evidence="3 4" key="1">
    <citation type="submission" date="2015-09" db="EMBL/GenBank/DDBJ databases">
        <title>Trachymyrmex cornetzi WGS genome.</title>
        <authorList>
            <person name="Nygaard S."/>
            <person name="Hu H."/>
            <person name="Boomsma J."/>
            <person name="Zhang G."/>
        </authorList>
    </citation>
    <scope>NUCLEOTIDE SEQUENCE [LARGE SCALE GENOMIC DNA]</scope>
    <source>
        <strain evidence="3">Tcor2-1</strain>
        <tissue evidence="3">Whole body</tissue>
    </source>
</reference>
<keyword evidence="1" id="KW-0863">Zinc-finger</keyword>